<dbReference type="Proteomes" id="UP001197378">
    <property type="component" value="Unassembled WGS sequence"/>
</dbReference>
<organism evidence="2 3">
    <name type="scientific">Igneacidithiobacillus copahuensis</name>
    <dbReference type="NCBI Taxonomy" id="2724909"/>
    <lineage>
        <taxon>Bacteria</taxon>
        <taxon>Pseudomonadati</taxon>
        <taxon>Pseudomonadota</taxon>
        <taxon>Acidithiobacillia</taxon>
        <taxon>Acidithiobacillales</taxon>
        <taxon>Acidithiobacillaceae</taxon>
        <taxon>Igneacidithiobacillus</taxon>
    </lineage>
</organism>
<protein>
    <submittedName>
        <fullName evidence="2">Uncharacterized protein</fullName>
    </submittedName>
</protein>
<accession>A0AAE3CKR7</accession>
<dbReference type="RefSeq" id="WP_215870976.1">
    <property type="nucleotide sequence ID" value="NZ_JAAXYO010000180.1"/>
</dbReference>
<dbReference type="EMBL" id="JAAXYO010000180">
    <property type="protein sequence ID" value="MBU2789049.1"/>
    <property type="molecule type" value="Genomic_DNA"/>
</dbReference>
<evidence type="ECO:0000313" key="2">
    <source>
        <dbReference type="EMBL" id="MBU2789049.1"/>
    </source>
</evidence>
<feature type="transmembrane region" description="Helical" evidence="1">
    <location>
        <begin position="6"/>
        <end position="26"/>
    </location>
</feature>
<comment type="caution">
    <text evidence="2">The sequence shown here is derived from an EMBL/GenBank/DDBJ whole genome shotgun (WGS) entry which is preliminary data.</text>
</comment>
<reference evidence="2" key="1">
    <citation type="journal article" date="2021" name="ISME J.">
        <title>Genomic evolution of the class Acidithiobacillia: deep-branching Proteobacteria living in extreme acidic conditions.</title>
        <authorList>
            <person name="Moya-Beltran A."/>
            <person name="Beard S."/>
            <person name="Rojas-Villalobos C."/>
            <person name="Issotta F."/>
            <person name="Gallardo Y."/>
            <person name="Ulloa R."/>
            <person name="Giaveno A."/>
            <person name="Degli Esposti M."/>
            <person name="Johnson D.B."/>
            <person name="Quatrini R."/>
        </authorList>
    </citation>
    <scope>NUCLEOTIDE SEQUENCE</scope>
    <source>
        <strain evidence="2">VAN18-1</strain>
    </source>
</reference>
<keyword evidence="1" id="KW-0812">Transmembrane</keyword>
<name>A0AAE3CKR7_9PROT</name>
<sequence>MAKKKAGGWGIGIVAAALAVGAFLYLTGQPQKNQKIAPQSSTAKPAHLHIQTVALGSYGSAVHRNGQELALQIRPLAELEGPPGESPPSLNGPAEQEIIGNIFLRFPQLAALPTDSAAQERLAEQIRIQLNAQLSAHRSHWQVRSLQLRPSLGPIPGGDE</sequence>
<proteinExistence type="predicted"/>
<evidence type="ECO:0000256" key="1">
    <source>
        <dbReference type="SAM" id="Phobius"/>
    </source>
</evidence>
<gene>
    <name evidence="2" type="ORF">HFQ13_12685</name>
</gene>
<keyword evidence="3" id="KW-1185">Reference proteome</keyword>
<evidence type="ECO:0000313" key="3">
    <source>
        <dbReference type="Proteomes" id="UP001197378"/>
    </source>
</evidence>
<dbReference type="AlphaFoldDB" id="A0AAE3CKR7"/>
<keyword evidence="1" id="KW-0472">Membrane</keyword>
<keyword evidence="1" id="KW-1133">Transmembrane helix</keyword>